<evidence type="ECO:0000256" key="1">
    <source>
        <dbReference type="ARBA" id="ARBA00009986"/>
    </source>
</evidence>
<keyword evidence="2 4" id="KW-0560">Oxidoreductase</keyword>
<dbReference type="InterPro" id="IPR029510">
    <property type="entry name" value="Ald_DH_CS_GLU"/>
</dbReference>
<dbReference type="InterPro" id="IPR016162">
    <property type="entry name" value="Ald_DH_N"/>
</dbReference>
<gene>
    <name evidence="6" type="ORF">BC343_13570</name>
</gene>
<feature type="active site" evidence="3">
    <location>
        <position position="247"/>
    </location>
</feature>
<dbReference type="Proteomes" id="UP000189739">
    <property type="component" value="Unassembled WGS sequence"/>
</dbReference>
<evidence type="ECO:0000313" key="7">
    <source>
        <dbReference type="Proteomes" id="UP000189739"/>
    </source>
</evidence>
<feature type="domain" description="Aldehyde dehydrogenase" evidence="5">
    <location>
        <begin position="18"/>
        <end position="472"/>
    </location>
</feature>
<dbReference type="RefSeq" id="WP_078350411.1">
    <property type="nucleotide sequence ID" value="NZ_MBTF01000035.1"/>
</dbReference>
<comment type="similarity">
    <text evidence="1 4">Belongs to the aldehyde dehydrogenase family.</text>
</comment>
<keyword evidence="7" id="KW-1185">Reference proteome</keyword>
<dbReference type="Gene3D" id="3.40.309.10">
    <property type="entry name" value="Aldehyde Dehydrogenase, Chain A, domain 2"/>
    <property type="match status" value="1"/>
</dbReference>
<dbReference type="CDD" id="cd07138">
    <property type="entry name" value="ALDH_CddD_SSP0762"/>
    <property type="match status" value="1"/>
</dbReference>
<evidence type="ECO:0000256" key="3">
    <source>
        <dbReference type="PROSITE-ProRule" id="PRU10007"/>
    </source>
</evidence>
<accession>A0A1S9P9Z3</accession>
<evidence type="ECO:0000259" key="5">
    <source>
        <dbReference type="Pfam" id="PF00171"/>
    </source>
</evidence>
<dbReference type="PANTHER" id="PTHR42804:SF1">
    <property type="entry name" value="ALDEHYDE DEHYDROGENASE-RELATED"/>
    <property type="match status" value="1"/>
</dbReference>
<sequence>MEAITEIDQIYINGKFVTPNGTEVQSLFNPSTAQIIGRVRLGNATDVDHAVSAAKAAFKMYSGYTIEQRKSILEKIYHAISANQDKLNEAAVAEYGSPLAATKFRTSLAAQFFMDASHALDEIEFEKKFDKAVIVKEPVGVVAAITPWNADYIHMCGKIAPALAAGCTVVIKPSEFNAIETQLLTECFRDAGIPDGLINIVNGTGAVVGSALSSHPDVALVSFTGSTQTGKTISRSAADTVKRLVLELGGKSPNILLDDCDFEAAVPRALLIAFSNSGQACHAGTRLIVPENKLPLVSELLIDAVNKLKIGDLFAEDAQIGPMVNAQQYQRVQSYIQKGIDEGATLLVGGPGHPDGLEGFYVRPTVFTNVSNDMAIAREEIFGPVLSVLTYRSEEEAISIANDSIYGLSAYISSGDAERAKQLAKKIESGRVIINSVVNSEPKTPFGGFKQSGIGRTGWTYGIEMHLEPKVIAF</sequence>
<dbReference type="FunFam" id="3.40.309.10:FF:000012">
    <property type="entry name" value="Betaine aldehyde dehydrogenase"/>
    <property type="match status" value="1"/>
</dbReference>
<dbReference type="OrthoDB" id="781568at2"/>
<evidence type="ECO:0000256" key="2">
    <source>
        <dbReference type="ARBA" id="ARBA00023002"/>
    </source>
</evidence>
<proteinExistence type="inferred from homology"/>
<dbReference type="GO" id="GO:0016620">
    <property type="term" value="F:oxidoreductase activity, acting on the aldehyde or oxo group of donors, NAD or NADP as acceptor"/>
    <property type="evidence" value="ECO:0007669"/>
    <property type="project" value="InterPro"/>
</dbReference>
<dbReference type="PANTHER" id="PTHR42804">
    <property type="entry name" value="ALDEHYDE DEHYDROGENASE"/>
    <property type="match status" value="1"/>
</dbReference>
<dbReference type="Pfam" id="PF00171">
    <property type="entry name" value="Aldedh"/>
    <property type="match status" value="1"/>
</dbReference>
<organism evidence="6 7">
    <name type="scientific">Mucilaginibacter pedocola</name>
    <dbReference type="NCBI Taxonomy" id="1792845"/>
    <lineage>
        <taxon>Bacteria</taxon>
        <taxon>Pseudomonadati</taxon>
        <taxon>Bacteroidota</taxon>
        <taxon>Sphingobacteriia</taxon>
        <taxon>Sphingobacteriales</taxon>
        <taxon>Sphingobacteriaceae</taxon>
        <taxon>Mucilaginibacter</taxon>
    </lineage>
</organism>
<dbReference type="STRING" id="1792845.BC343_13570"/>
<evidence type="ECO:0000313" key="6">
    <source>
        <dbReference type="EMBL" id="OOQ57806.1"/>
    </source>
</evidence>
<dbReference type="InterPro" id="IPR015590">
    <property type="entry name" value="Aldehyde_DH_dom"/>
</dbReference>
<dbReference type="SUPFAM" id="SSF53720">
    <property type="entry name" value="ALDH-like"/>
    <property type="match status" value="1"/>
</dbReference>
<dbReference type="InterPro" id="IPR016163">
    <property type="entry name" value="Ald_DH_C"/>
</dbReference>
<dbReference type="InterPro" id="IPR016161">
    <property type="entry name" value="Ald_DH/histidinol_DH"/>
</dbReference>
<evidence type="ECO:0000256" key="4">
    <source>
        <dbReference type="RuleBase" id="RU003345"/>
    </source>
</evidence>
<reference evidence="6 7" key="1">
    <citation type="submission" date="2016-07" db="EMBL/GenBank/DDBJ databases">
        <title>Genomic analysis of zinc-resistant bacterium Mucilaginibacter pedocola TBZ30.</title>
        <authorList>
            <person name="Huang J."/>
            <person name="Tang J."/>
        </authorList>
    </citation>
    <scope>NUCLEOTIDE SEQUENCE [LARGE SCALE GENOMIC DNA]</scope>
    <source>
        <strain evidence="6 7">TBZ30</strain>
    </source>
</reference>
<name>A0A1S9P9Z3_9SPHI</name>
<comment type="caution">
    <text evidence="6">The sequence shown here is derived from an EMBL/GenBank/DDBJ whole genome shotgun (WGS) entry which is preliminary data.</text>
</comment>
<dbReference type="Gene3D" id="3.40.605.10">
    <property type="entry name" value="Aldehyde Dehydrogenase, Chain A, domain 1"/>
    <property type="match status" value="1"/>
</dbReference>
<dbReference type="AlphaFoldDB" id="A0A1S9P9Z3"/>
<dbReference type="FunFam" id="3.40.605.10:FF:000007">
    <property type="entry name" value="NAD/NADP-dependent betaine aldehyde dehydrogenase"/>
    <property type="match status" value="1"/>
</dbReference>
<dbReference type="PROSITE" id="PS00687">
    <property type="entry name" value="ALDEHYDE_DEHYDR_GLU"/>
    <property type="match status" value="1"/>
</dbReference>
<protein>
    <submittedName>
        <fullName evidence="6">Aldehyde dehydrogenase</fullName>
    </submittedName>
</protein>
<dbReference type="EMBL" id="MBTF01000035">
    <property type="protein sequence ID" value="OOQ57806.1"/>
    <property type="molecule type" value="Genomic_DNA"/>
</dbReference>